<evidence type="ECO:0000256" key="2">
    <source>
        <dbReference type="ARBA" id="ARBA00022475"/>
    </source>
</evidence>
<accession>A0ABU5I813</accession>
<dbReference type="PANTHER" id="PTHR42709:SF6">
    <property type="entry name" value="UNDECAPRENYL PHOSPHATE TRANSPORTER A"/>
    <property type="match status" value="1"/>
</dbReference>
<comment type="caution">
    <text evidence="8">The sequence shown here is derived from an EMBL/GenBank/DDBJ whole genome shotgun (WGS) entry which is preliminary data.</text>
</comment>
<keyword evidence="5 6" id="KW-0472">Membrane</keyword>
<dbReference type="RefSeq" id="WP_322189001.1">
    <property type="nucleotide sequence ID" value="NZ_JAXLPB010000007.1"/>
</dbReference>
<reference evidence="8 9" key="1">
    <citation type="submission" date="2023-12" db="EMBL/GenBank/DDBJ databases">
        <title>Description of Novel Strain Fulvimarina sp. 2208YS6-2-32 isolated from Uroteuthis (Photololigo) edulis.</title>
        <authorList>
            <person name="Park J.-S."/>
        </authorList>
    </citation>
    <scope>NUCLEOTIDE SEQUENCE [LARGE SCALE GENOMIC DNA]</scope>
    <source>
        <strain evidence="8 9">2208YS6-2-32</strain>
    </source>
</reference>
<dbReference type="InterPro" id="IPR032816">
    <property type="entry name" value="VTT_dom"/>
</dbReference>
<feature type="transmembrane region" description="Helical" evidence="6">
    <location>
        <begin position="50"/>
        <end position="71"/>
    </location>
</feature>
<dbReference type="EMBL" id="JAXLPB010000007">
    <property type="protein sequence ID" value="MDY8110963.1"/>
    <property type="molecule type" value="Genomic_DNA"/>
</dbReference>
<evidence type="ECO:0000256" key="6">
    <source>
        <dbReference type="SAM" id="Phobius"/>
    </source>
</evidence>
<comment type="subcellular location">
    <subcellularLocation>
        <location evidence="1">Cell membrane</location>
        <topology evidence="1">Multi-pass membrane protein</topology>
    </subcellularLocation>
</comment>
<evidence type="ECO:0000313" key="8">
    <source>
        <dbReference type="EMBL" id="MDY8110963.1"/>
    </source>
</evidence>
<feature type="transmembrane region" description="Helical" evidence="6">
    <location>
        <begin position="175"/>
        <end position="193"/>
    </location>
</feature>
<keyword evidence="2" id="KW-1003">Cell membrane</keyword>
<dbReference type="PANTHER" id="PTHR42709">
    <property type="entry name" value="ALKALINE PHOSPHATASE LIKE PROTEIN"/>
    <property type="match status" value="1"/>
</dbReference>
<dbReference type="InterPro" id="IPR051311">
    <property type="entry name" value="DedA_domain"/>
</dbReference>
<feature type="transmembrane region" description="Helical" evidence="6">
    <location>
        <begin position="12"/>
        <end position="30"/>
    </location>
</feature>
<evidence type="ECO:0000259" key="7">
    <source>
        <dbReference type="Pfam" id="PF09335"/>
    </source>
</evidence>
<evidence type="ECO:0000256" key="5">
    <source>
        <dbReference type="ARBA" id="ARBA00023136"/>
    </source>
</evidence>
<evidence type="ECO:0000256" key="1">
    <source>
        <dbReference type="ARBA" id="ARBA00004651"/>
    </source>
</evidence>
<keyword evidence="3 6" id="KW-0812">Transmembrane</keyword>
<keyword evidence="4 6" id="KW-1133">Transmembrane helix</keyword>
<proteinExistence type="predicted"/>
<protein>
    <submittedName>
        <fullName evidence="8">DedA family protein</fullName>
    </submittedName>
</protein>
<dbReference type="Proteomes" id="UP001294412">
    <property type="component" value="Unassembled WGS sequence"/>
</dbReference>
<evidence type="ECO:0000313" key="9">
    <source>
        <dbReference type="Proteomes" id="UP001294412"/>
    </source>
</evidence>
<feature type="domain" description="VTT" evidence="7">
    <location>
        <begin position="30"/>
        <end position="160"/>
    </location>
</feature>
<dbReference type="Pfam" id="PF09335">
    <property type="entry name" value="VTT_dom"/>
    <property type="match status" value="1"/>
</dbReference>
<name>A0ABU5I813_9HYPH</name>
<organism evidence="8 9">
    <name type="scientific">Fulvimarina uroteuthidis</name>
    <dbReference type="NCBI Taxonomy" id="3098149"/>
    <lineage>
        <taxon>Bacteria</taxon>
        <taxon>Pseudomonadati</taxon>
        <taxon>Pseudomonadota</taxon>
        <taxon>Alphaproteobacteria</taxon>
        <taxon>Hyphomicrobiales</taxon>
        <taxon>Aurantimonadaceae</taxon>
        <taxon>Fulvimarina</taxon>
    </lineage>
</organism>
<sequence>MFDWITGFITQSGYLGIAFLMFAENIFPPIPSELIMPLAGFSAAEGDLSLIGVLVAGTIGSLLGALPWYYAGYYFKLDRLKRLADRHGRWLTMTSDDVDTASSWFRRYGASAVFFGRLIPTVRTLISVPAGINRMGMVRFLAWSALGTVIWTTFLTLAGYVLQSQYDLVAGWLDPVTQAVVAFLVLGYVYRVVTFGRRQKKQREHRTDEKAS</sequence>
<feature type="transmembrane region" description="Helical" evidence="6">
    <location>
        <begin position="140"/>
        <end position="163"/>
    </location>
</feature>
<evidence type="ECO:0000256" key="4">
    <source>
        <dbReference type="ARBA" id="ARBA00022989"/>
    </source>
</evidence>
<keyword evidence="9" id="KW-1185">Reference proteome</keyword>
<gene>
    <name evidence="8" type="ORF">U0C82_17665</name>
</gene>
<evidence type="ECO:0000256" key="3">
    <source>
        <dbReference type="ARBA" id="ARBA00022692"/>
    </source>
</evidence>